<evidence type="ECO:0000313" key="4">
    <source>
        <dbReference type="Proteomes" id="UP000463224"/>
    </source>
</evidence>
<reference evidence="3 4" key="1">
    <citation type="submission" date="2019-12" db="EMBL/GenBank/DDBJ databases">
        <title>Nitratireductor arenosus sp. nov., Isolated from sea sand, Jeju island, South Korea.</title>
        <authorList>
            <person name="Kim W."/>
        </authorList>
    </citation>
    <scope>NUCLEOTIDE SEQUENCE [LARGE SCALE GENOMIC DNA]</scope>
    <source>
        <strain evidence="3 4">CAU 1489</strain>
    </source>
</reference>
<accession>A0A844QAA3</accession>
<dbReference type="RefSeq" id="WP_156710713.1">
    <property type="nucleotide sequence ID" value="NZ_WPHG01000001.1"/>
</dbReference>
<dbReference type="PANTHER" id="PTHR43007:SF1">
    <property type="entry name" value="2-PHOSPHO-L-LACTATE TRANSFERASE"/>
    <property type="match status" value="1"/>
</dbReference>
<dbReference type="HAMAP" id="MF_01257">
    <property type="entry name" value="CofD"/>
    <property type="match status" value="1"/>
</dbReference>
<dbReference type="EMBL" id="WPHG01000001">
    <property type="protein sequence ID" value="MVA95837.1"/>
    <property type="molecule type" value="Genomic_DNA"/>
</dbReference>
<dbReference type="GO" id="GO:0000287">
    <property type="term" value="F:magnesium ion binding"/>
    <property type="evidence" value="ECO:0007669"/>
    <property type="project" value="InterPro"/>
</dbReference>
<dbReference type="AlphaFoldDB" id="A0A844QAA3"/>
<dbReference type="InterPro" id="IPR010115">
    <property type="entry name" value="FbiA/CofD"/>
</dbReference>
<evidence type="ECO:0000256" key="1">
    <source>
        <dbReference type="ARBA" id="ARBA00022679"/>
    </source>
</evidence>
<dbReference type="SUPFAM" id="SSF142338">
    <property type="entry name" value="CofD-like"/>
    <property type="match status" value="1"/>
</dbReference>
<dbReference type="PANTHER" id="PTHR43007">
    <property type="entry name" value="2-PHOSPHO-L-LACTATE TRANSFERASE"/>
    <property type="match status" value="1"/>
</dbReference>
<name>A0A844QAA3_9HYPH</name>
<dbReference type="GO" id="GO:0043743">
    <property type="term" value="F:LPPG:FO 2-phospho-L-lactate transferase activity"/>
    <property type="evidence" value="ECO:0007669"/>
    <property type="project" value="UniProtKB-EC"/>
</dbReference>
<protein>
    <submittedName>
        <fullName evidence="3">2-phospho-L-lactate transferase</fullName>
        <ecNumber evidence="3">2.7.8.28</ecNumber>
    </submittedName>
</protein>
<dbReference type="EC" id="2.7.8.28" evidence="3"/>
<keyword evidence="1 3" id="KW-0808">Transferase</keyword>
<evidence type="ECO:0000313" key="3">
    <source>
        <dbReference type="EMBL" id="MVA95837.1"/>
    </source>
</evidence>
<dbReference type="Gene3D" id="3.40.50.10680">
    <property type="entry name" value="CofD-like domains"/>
    <property type="match status" value="1"/>
</dbReference>
<organism evidence="3 4">
    <name type="scientific">Nitratireductor arenosus</name>
    <dbReference type="NCBI Taxonomy" id="2682096"/>
    <lineage>
        <taxon>Bacteria</taxon>
        <taxon>Pseudomonadati</taxon>
        <taxon>Pseudomonadota</taxon>
        <taxon>Alphaproteobacteria</taxon>
        <taxon>Hyphomicrobiales</taxon>
        <taxon>Phyllobacteriaceae</taxon>
        <taxon>Nitratireductor</taxon>
    </lineage>
</organism>
<proteinExistence type="inferred from homology"/>
<evidence type="ECO:0000256" key="2">
    <source>
        <dbReference type="ARBA" id="ARBA00022842"/>
    </source>
</evidence>
<dbReference type="CDD" id="cd07186">
    <property type="entry name" value="CofD_like"/>
    <property type="match status" value="1"/>
</dbReference>
<dbReference type="Pfam" id="PF01933">
    <property type="entry name" value="CofD"/>
    <property type="match status" value="1"/>
</dbReference>
<sequence length="325" mass="34156">MSRTAFSTAADGRVVALCGGIGGAKLALGLSRVVPSDRLTIIVNTGDDFRHFGLHVSPDIDTVTYTLAGRSNRDSGWGRDGESWRFMEAVKELGGESWFGLGDTDLATKAVRTQRLAQGARLTEITGEIARALGVGCTILPATDDAVATIVDTDEGALPFQHYFVGRRWQPRIRALRFDGAERTRPTREALAALSAEPLAALVICPSNPYLSIDPMLAIPSLRAAIRAVRAPVVAVSPLVGGKAVKGPLAKMIGELGHAATLQTIADHYADFLDILIADEADSGAAVTGPKTLFAPTLMHGLEQSVALARTVLAAADAHAADAKS</sequence>
<dbReference type="NCBIfam" id="TIGR01819">
    <property type="entry name" value="F420_cofD"/>
    <property type="match status" value="1"/>
</dbReference>
<dbReference type="Proteomes" id="UP000463224">
    <property type="component" value="Unassembled WGS sequence"/>
</dbReference>
<dbReference type="InterPro" id="IPR038136">
    <property type="entry name" value="CofD-like_dom_sf"/>
</dbReference>
<dbReference type="Gene3D" id="1.10.8.240">
    <property type="entry name" value="CofD-like domain"/>
    <property type="match status" value="1"/>
</dbReference>
<comment type="caution">
    <text evidence="3">The sequence shown here is derived from an EMBL/GenBank/DDBJ whole genome shotgun (WGS) entry which is preliminary data.</text>
</comment>
<dbReference type="InterPro" id="IPR002882">
    <property type="entry name" value="CofD"/>
</dbReference>
<keyword evidence="2" id="KW-0460">Magnesium</keyword>
<keyword evidence="4" id="KW-1185">Reference proteome</keyword>
<gene>
    <name evidence="3" type="ORF">GN330_01035</name>
</gene>